<gene>
    <name evidence="2" type="ORF">KUTeg_007510</name>
</gene>
<dbReference type="InterPro" id="IPR036056">
    <property type="entry name" value="Fibrinogen-like_C"/>
</dbReference>
<accession>A0ABQ9FI44</accession>
<dbReference type="SUPFAM" id="SSF56496">
    <property type="entry name" value="Fibrinogen C-terminal domain-like"/>
    <property type="match status" value="1"/>
</dbReference>
<evidence type="ECO:0000259" key="1">
    <source>
        <dbReference type="PROSITE" id="PS51406"/>
    </source>
</evidence>
<keyword evidence="3" id="KW-1185">Reference proteome</keyword>
<dbReference type="NCBIfam" id="NF040941">
    <property type="entry name" value="GGGWT_bact"/>
    <property type="match status" value="1"/>
</dbReference>
<dbReference type="PANTHER" id="PTHR19143">
    <property type="entry name" value="FIBRINOGEN/TENASCIN/ANGIOPOEITIN"/>
    <property type="match status" value="1"/>
</dbReference>
<protein>
    <recommendedName>
        <fullName evidence="1">Fibrinogen C-terminal domain-containing protein</fullName>
    </recommendedName>
</protein>
<dbReference type="Pfam" id="PF00147">
    <property type="entry name" value="Fibrinogen_C"/>
    <property type="match status" value="1"/>
</dbReference>
<evidence type="ECO:0000313" key="2">
    <source>
        <dbReference type="EMBL" id="KAJ8315360.1"/>
    </source>
</evidence>
<feature type="non-terminal residue" evidence="2">
    <location>
        <position position="190"/>
    </location>
</feature>
<evidence type="ECO:0000313" key="3">
    <source>
        <dbReference type="Proteomes" id="UP001217089"/>
    </source>
</evidence>
<dbReference type="InterPro" id="IPR050373">
    <property type="entry name" value="Fibrinogen_C-term_domain"/>
</dbReference>
<name>A0ABQ9FI44_TEGGR</name>
<sequence>MVRNLWCVDCKELYDNGFRKNGVYEISPTHATSFDAYCDMKNGGWTVIQRRLYGDVSFDRNWATYAEGFGNLKGDHWLGLKKIHELTKDSPSQISFRLLMAIDDETAKFRMHVKPNAVYNREMKKYVNNDNFFYYSNNMKFSTKDSDNDAFPTRNCAHWHGAFWNKGCCMIDPNIPNFSNIQIWGSGTFK</sequence>
<reference evidence="2 3" key="1">
    <citation type="submission" date="2022-12" db="EMBL/GenBank/DDBJ databases">
        <title>Chromosome-level genome of Tegillarca granosa.</title>
        <authorList>
            <person name="Kim J."/>
        </authorList>
    </citation>
    <scope>NUCLEOTIDE SEQUENCE [LARGE SCALE GENOMIC DNA]</scope>
    <source>
        <strain evidence="2">Teg-2019</strain>
        <tissue evidence="2">Adductor muscle</tissue>
    </source>
</reference>
<dbReference type="Gene3D" id="3.90.215.10">
    <property type="entry name" value="Gamma Fibrinogen, chain A, domain 1"/>
    <property type="match status" value="1"/>
</dbReference>
<feature type="domain" description="Fibrinogen C-terminal" evidence="1">
    <location>
        <begin position="1"/>
        <end position="168"/>
    </location>
</feature>
<proteinExistence type="predicted"/>
<dbReference type="InterPro" id="IPR002181">
    <property type="entry name" value="Fibrinogen_a/b/g_C_dom"/>
</dbReference>
<dbReference type="InterPro" id="IPR014716">
    <property type="entry name" value="Fibrinogen_a/b/g_C_1"/>
</dbReference>
<dbReference type="Proteomes" id="UP001217089">
    <property type="component" value="Unassembled WGS sequence"/>
</dbReference>
<dbReference type="PROSITE" id="PS51406">
    <property type="entry name" value="FIBRINOGEN_C_2"/>
    <property type="match status" value="1"/>
</dbReference>
<comment type="caution">
    <text evidence="2">The sequence shown here is derived from an EMBL/GenBank/DDBJ whole genome shotgun (WGS) entry which is preliminary data.</text>
</comment>
<dbReference type="SMART" id="SM00186">
    <property type="entry name" value="FBG"/>
    <property type="match status" value="1"/>
</dbReference>
<organism evidence="2 3">
    <name type="scientific">Tegillarca granosa</name>
    <name type="common">Malaysian cockle</name>
    <name type="synonym">Anadara granosa</name>
    <dbReference type="NCBI Taxonomy" id="220873"/>
    <lineage>
        <taxon>Eukaryota</taxon>
        <taxon>Metazoa</taxon>
        <taxon>Spiralia</taxon>
        <taxon>Lophotrochozoa</taxon>
        <taxon>Mollusca</taxon>
        <taxon>Bivalvia</taxon>
        <taxon>Autobranchia</taxon>
        <taxon>Pteriomorphia</taxon>
        <taxon>Arcoida</taxon>
        <taxon>Arcoidea</taxon>
        <taxon>Arcidae</taxon>
        <taxon>Tegillarca</taxon>
    </lineage>
</organism>
<dbReference type="EMBL" id="JARBDR010000337">
    <property type="protein sequence ID" value="KAJ8315360.1"/>
    <property type="molecule type" value="Genomic_DNA"/>
</dbReference>